<dbReference type="PANTHER" id="PTHR34796">
    <property type="entry name" value="EXPRESSED PROTEIN"/>
    <property type="match status" value="1"/>
</dbReference>
<reference evidence="2 3" key="1">
    <citation type="submission" date="2014-07" db="EMBL/GenBank/DDBJ databases">
        <title>Genome Sequence of Rhodococcus opacus Strain R7, a Biodegrader of Mono- and Polycyclic Aromatic Hydrocarbons.</title>
        <authorList>
            <person name="Di Gennaro P."/>
            <person name="Zampolli J."/>
            <person name="Presti I."/>
            <person name="Cappelletti M."/>
            <person name="D'Ursi P."/>
            <person name="Orro A."/>
            <person name="Mezzelani A."/>
            <person name="Milanesi L."/>
        </authorList>
    </citation>
    <scope>NUCLEOTIDE SEQUENCE [LARGE SCALE GENOMIC DNA]</scope>
    <source>
        <strain evidence="2 3">R7</strain>
    </source>
</reference>
<dbReference type="Proteomes" id="UP000028488">
    <property type="component" value="Chromosome"/>
</dbReference>
<organism evidence="2 3">
    <name type="scientific">Rhodococcus opacus</name>
    <name type="common">Nocardia opaca</name>
    <dbReference type="NCBI Taxonomy" id="37919"/>
    <lineage>
        <taxon>Bacteria</taxon>
        <taxon>Bacillati</taxon>
        <taxon>Actinomycetota</taxon>
        <taxon>Actinomycetes</taxon>
        <taxon>Mycobacteriales</taxon>
        <taxon>Nocardiaceae</taxon>
        <taxon>Rhodococcus</taxon>
    </lineage>
</organism>
<dbReference type="PANTHER" id="PTHR34796:SF1">
    <property type="entry name" value="EXPRESSED PROTEIN"/>
    <property type="match status" value="1"/>
</dbReference>
<dbReference type="Pfam" id="PF03745">
    <property type="entry name" value="DUF309"/>
    <property type="match status" value="1"/>
</dbReference>
<evidence type="ECO:0008006" key="4">
    <source>
        <dbReference type="Google" id="ProtNLM"/>
    </source>
</evidence>
<accession>A0A076EUD3</accession>
<protein>
    <recommendedName>
        <fullName evidence="4">DUF309 domain-containing protein</fullName>
    </recommendedName>
</protein>
<dbReference type="EMBL" id="CP008947">
    <property type="protein sequence ID" value="AII08833.1"/>
    <property type="molecule type" value="Genomic_DNA"/>
</dbReference>
<proteinExistence type="predicted"/>
<dbReference type="Gene3D" id="1.10.3450.10">
    <property type="entry name" value="TTHA0068-like"/>
    <property type="match status" value="1"/>
</dbReference>
<dbReference type="InterPro" id="IPR023203">
    <property type="entry name" value="TTHA0068_sf"/>
</dbReference>
<sequence length="157" mass="17680">MTDRDRDGAGKPLNARPRDELGRPLPHDAEGVPRIPDDLRLPPDEAITEAQRLLDHGMPFHAHEILEGTWKIAPEDERELWQGLAQLAVGLTHLMRGNKTGARSLLRQGHDRIRHYEVEAPHGLDIAGLLTWSEHLTDEIDRVDPLPATPVPRLRIP</sequence>
<feature type="compositionally biased region" description="Basic and acidic residues" evidence="1">
    <location>
        <begin position="16"/>
        <end position="40"/>
    </location>
</feature>
<dbReference type="SUPFAM" id="SSF140663">
    <property type="entry name" value="TTHA0068-like"/>
    <property type="match status" value="1"/>
</dbReference>
<dbReference type="RefSeq" id="WP_037230957.1">
    <property type="nucleotide sequence ID" value="NZ_CP008947.1"/>
</dbReference>
<name>A0A076EUD3_RHOOP</name>
<evidence type="ECO:0000256" key="1">
    <source>
        <dbReference type="SAM" id="MobiDB-lite"/>
    </source>
</evidence>
<feature type="region of interest" description="Disordered" evidence="1">
    <location>
        <begin position="1"/>
        <end position="40"/>
    </location>
</feature>
<dbReference type="InterPro" id="IPR005500">
    <property type="entry name" value="DUF309"/>
</dbReference>
<evidence type="ECO:0000313" key="2">
    <source>
        <dbReference type="EMBL" id="AII08833.1"/>
    </source>
</evidence>
<gene>
    <name evidence="2" type="ORF">EP51_31090</name>
</gene>
<dbReference type="eggNOG" id="COG1547">
    <property type="taxonomic scope" value="Bacteria"/>
</dbReference>
<dbReference type="AlphaFoldDB" id="A0A076EUD3"/>
<evidence type="ECO:0000313" key="3">
    <source>
        <dbReference type="Proteomes" id="UP000028488"/>
    </source>
</evidence>